<evidence type="ECO:0000313" key="1">
    <source>
        <dbReference type="EMBL" id="DAD51834.1"/>
    </source>
</evidence>
<protein>
    <submittedName>
        <fullName evidence="1">Uncharacterized protein</fullName>
    </submittedName>
</protein>
<proteinExistence type="predicted"/>
<dbReference type="EMBL" id="BK013931">
    <property type="protein sequence ID" value="DAD51834.1"/>
    <property type="molecule type" value="Genomic_RNA"/>
</dbReference>
<dbReference type="Proteomes" id="UP000683235">
    <property type="component" value="Segment"/>
</dbReference>
<accession>A0A8S5L3T5</accession>
<evidence type="ECO:0000313" key="2">
    <source>
        <dbReference type="Proteomes" id="UP000683235"/>
    </source>
</evidence>
<name>A0A8S5L3T5_9VIRU</name>
<dbReference type="GeneID" id="80400696"/>
<dbReference type="RefSeq" id="YP_010771073.1">
    <property type="nucleotide sequence ID" value="NC_074478.1"/>
</dbReference>
<sequence>MALALLLWYEDNPNDPHLERILKAEHLEPGYVYHPNDWVLSQLGVPDTQVVFANELHIAKAYE</sequence>
<reference evidence="1 2" key="1">
    <citation type="submission" date="2020-09" db="EMBL/GenBank/DDBJ databases">
        <title>Leviviricetes taxonomy.</title>
        <authorList>
            <person name="Stockdale S.R."/>
            <person name="Callanan J."/>
            <person name="Adriaenssens E.M."/>
            <person name="Kuhn J.H."/>
            <person name="Rumnieks J."/>
            <person name="Shkoporov A."/>
            <person name="Draper L.A."/>
            <person name="Ross P."/>
            <person name="Hill C."/>
        </authorList>
    </citation>
    <scope>NUCLEOTIDE SEQUENCE [LARGE SCALE GENOMIC DNA]</scope>
</reference>
<gene>
    <name evidence="1" type="primary">Esthiorhiza.4_14_4</name>
</gene>
<organism evidence="1 2">
    <name type="scientific">ssRNA phage Esthiorhiza.4_14</name>
    <dbReference type="NCBI Taxonomy" id="2786094"/>
    <lineage>
        <taxon>Viruses</taxon>
        <taxon>Riboviria</taxon>
        <taxon>Orthornavirae</taxon>
        <taxon>Lenarviricota</taxon>
        <taxon>Leviviricetes</taxon>
        <taxon>Timlovirales</taxon>
        <taxon>Steitzviridae</taxon>
        <taxon>Tikiyavirus</taxon>
        <taxon>Tikiyavirus solihabitans</taxon>
        <taxon>Pujohnavirus solihabitans</taxon>
    </lineage>
</organism>
<dbReference type="KEGG" id="vg:80400696"/>
<keyword evidence="2" id="KW-1185">Reference proteome</keyword>